<evidence type="ECO:0000313" key="2">
    <source>
        <dbReference type="EMBL" id="SHG18032.1"/>
    </source>
</evidence>
<name>A0A1M5HQA5_9BRAD</name>
<evidence type="ECO:0000256" key="1">
    <source>
        <dbReference type="SAM" id="MobiDB-lite"/>
    </source>
</evidence>
<dbReference type="AlphaFoldDB" id="A0A1M5HQA5"/>
<organism evidence="2 3">
    <name type="scientific">Bradyrhizobium erythrophlei</name>
    <dbReference type="NCBI Taxonomy" id="1437360"/>
    <lineage>
        <taxon>Bacteria</taxon>
        <taxon>Pseudomonadati</taxon>
        <taxon>Pseudomonadota</taxon>
        <taxon>Alphaproteobacteria</taxon>
        <taxon>Hyphomicrobiales</taxon>
        <taxon>Nitrobacteraceae</taxon>
        <taxon>Bradyrhizobium</taxon>
    </lineage>
</organism>
<evidence type="ECO:0000313" key="3">
    <source>
        <dbReference type="Proteomes" id="UP000189796"/>
    </source>
</evidence>
<reference evidence="2 3" key="1">
    <citation type="submission" date="2016-11" db="EMBL/GenBank/DDBJ databases">
        <authorList>
            <person name="Jaros S."/>
            <person name="Januszkiewicz K."/>
            <person name="Wedrychowicz H."/>
        </authorList>
    </citation>
    <scope>NUCLEOTIDE SEQUENCE [LARGE SCALE GENOMIC DNA]</scope>
    <source>
        <strain evidence="2 3">GAS138</strain>
    </source>
</reference>
<protein>
    <submittedName>
        <fullName evidence="2">Uncharacterized protein</fullName>
    </submittedName>
</protein>
<sequence>MDRPVQFREAHPPVAEHHQKKDCPFVTEPRQDVSGPAAISGKLLWFRAHAANIRSITP</sequence>
<gene>
    <name evidence="2" type="ORF">SAMN05443248_0583</name>
</gene>
<feature type="region of interest" description="Disordered" evidence="1">
    <location>
        <begin position="1"/>
        <end position="22"/>
    </location>
</feature>
<dbReference type="Proteomes" id="UP000189796">
    <property type="component" value="Chromosome I"/>
</dbReference>
<accession>A0A1M5HQA5</accession>
<proteinExistence type="predicted"/>
<dbReference type="EMBL" id="LT670817">
    <property type="protein sequence ID" value="SHG18032.1"/>
    <property type="molecule type" value="Genomic_DNA"/>
</dbReference>